<evidence type="ECO:0000313" key="2">
    <source>
        <dbReference type="EMBL" id="AEV21120.1"/>
    </source>
</evidence>
<protein>
    <submittedName>
        <fullName evidence="2">Uncharacterized protein</fullName>
    </submittedName>
</protein>
<dbReference type="EMBL" id="CP003125">
    <property type="protein sequence ID" value="AEV21120.1"/>
    <property type="molecule type" value="Genomic_DNA"/>
</dbReference>
<proteinExistence type="predicted"/>
<name>A0ABM5MMX1_GEOTH</name>
<accession>A0ABM5MMX1</accession>
<reference evidence="2 3" key="1">
    <citation type="submission" date="2011-11" db="EMBL/GenBank/DDBJ databases">
        <title>Complete genome sequence of thermophilic Geobacillus thermoleovorans CCB_US3_UF5.</title>
        <authorList>
            <person name="Muhd Sakaff M.K.L."/>
            <person name="Abdul Rahman A.Y."/>
            <person name="Saito J.A."/>
            <person name="Hou S."/>
            <person name="Alam M."/>
        </authorList>
    </citation>
    <scope>NUCLEOTIDE SEQUENCE [LARGE SCALE GENOMIC DNA]</scope>
    <source>
        <strain evidence="2 3">CCB_US3_UF5</strain>
    </source>
</reference>
<feature type="region of interest" description="Disordered" evidence="1">
    <location>
        <begin position="1"/>
        <end position="30"/>
    </location>
</feature>
<organism evidence="2 3">
    <name type="scientific">Geobacillus thermoleovorans CCB_US3_UF5</name>
    <dbReference type="NCBI Taxonomy" id="1111068"/>
    <lineage>
        <taxon>Bacteria</taxon>
        <taxon>Bacillati</taxon>
        <taxon>Bacillota</taxon>
        <taxon>Bacilli</taxon>
        <taxon>Bacillales</taxon>
        <taxon>Anoxybacillaceae</taxon>
        <taxon>Geobacillus</taxon>
        <taxon>Geobacillus thermoleovorans group</taxon>
    </lineage>
</organism>
<evidence type="ECO:0000313" key="3">
    <source>
        <dbReference type="Proteomes" id="UP000005636"/>
    </source>
</evidence>
<sequence length="50" mass="5530">MTGLKFHFPPKQQKKQKNPAGASGGLMLPKLRQPGFVPRLIMQVLTSKTP</sequence>
<gene>
    <name evidence="2" type="ORF">GTCCBUS3UF5_38200</name>
</gene>
<dbReference type="Proteomes" id="UP000005636">
    <property type="component" value="Chromosome"/>
</dbReference>
<keyword evidence="3" id="KW-1185">Reference proteome</keyword>
<evidence type="ECO:0000256" key="1">
    <source>
        <dbReference type="SAM" id="MobiDB-lite"/>
    </source>
</evidence>